<dbReference type="EMBL" id="MZGT01000044">
    <property type="protein sequence ID" value="OPJ59982.1"/>
    <property type="molecule type" value="Genomic_DNA"/>
</dbReference>
<dbReference type="AlphaFoldDB" id="A0A1V4IIZ5"/>
<dbReference type="InterPro" id="IPR006680">
    <property type="entry name" value="Amidohydro-rel"/>
</dbReference>
<dbReference type="PANTHER" id="PTHR43668:SF2">
    <property type="entry name" value="ALLANTOINASE"/>
    <property type="match status" value="1"/>
</dbReference>
<evidence type="ECO:0000256" key="6">
    <source>
        <dbReference type="ARBA" id="ARBA00012863"/>
    </source>
</evidence>
<dbReference type="InterPro" id="IPR011059">
    <property type="entry name" value="Metal-dep_hydrolase_composite"/>
</dbReference>
<comment type="pathway">
    <text evidence="2">Nitrogen metabolism; (S)-allantoin degradation; allantoate from (S)-allantoin: step 1/1.</text>
</comment>
<gene>
    <name evidence="11" type="primary">allB_1</name>
    <name evidence="11" type="ORF">CLCHR_31680</name>
</gene>
<organism evidence="11 12">
    <name type="scientific">Clostridium chromiireducens</name>
    <dbReference type="NCBI Taxonomy" id="225345"/>
    <lineage>
        <taxon>Bacteria</taxon>
        <taxon>Bacillati</taxon>
        <taxon>Bacillota</taxon>
        <taxon>Clostridia</taxon>
        <taxon>Eubacteriales</taxon>
        <taxon>Clostridiaceae</taxon>
        <taxon>Clostridium</taxon>
    </lineage>
</organism>
<proteinExistence type="inferred from homology"/>
<dbReference type="GO" id="GO:0000256">
    <property type="term" value="P:allantoin catabolic process"/>
    <property type="evidence" value="ECO:0007669"/>
    <property type="project" value="InterPro"/>
</dbReference>
<dbReference type="PANTHER" id="PTHR43668">
    <property type="entry name" value="ALLANTOINASE"/>
    <property type="match status" value="1"/>
</dbReference>
<feature type="domain" description="Amidohydrolase-related" evidence="10">
    <location>
        <begin position="51"/>
        <end position="432"/>
    </location>
</feature>
<dbReference type="GO" id="GO:0008270">
    <property type="term" value="F:zinc ion binding"/>
    <property type="evidence" value="ECO:0007669"/>
    <property type="project" value="InterPro"/>
</dbReference>
<keyword evidence="7" id="KW-0479">Metal-binding</keyword>
<comment type="caution">
    <text evidence="11">The sequence shown here is derived from an EMBL/GenBank/DDBJ whole genome shotgun (WGS) entry which is preliminary data.</text>
</comment>
<evidence type="ECO:0000256" key="4">
    <source>
        <dbReference type="ARBA" id="ARBA00010368"/>
    </source>
</evidence>
<dbReference type="NCBIfam" id="TIGR00857">
    <property type="entry name" value="pyrC_multi"/>
    <property type="match status" value="1"/>
</dbReference>
<dbReference type="InterPro" id="IPR017593">
    <property type="entry name" value="Allantoinase"/>
</dbReference>
<evidence type="ECO:0000256" key="9">
    <source>
        <dbReference type="ARBA" id="ARBA00022833"/>
    </source>
</evidence>
<evidence type="ECO:0000256" key="3">
    <source>
        <dbReference type="ARBA" id="ARBA00008829"/>
    </source>
</evidence>
<dbReference type="FunFam" id="3.20.20.140:FF:000174">
    <property type="entry name" value="Dihydropyrimidinase-related protein 2"/>
    <property type="match status" value="1"/>
</dbReference>
<dbReference type="GO" id="GO:0006145">
    <property type="term" value="P:purine nucleobase catabolic process"/>
    <property type="evidence" value="ECO:0007669"/>
    <property type="project" value="TreeGrafter"/>
</dbReference>
<sequence length="455" mass="50186">MYDLLIKNANIVTCNNISFGSVAVSNGKIKDIFLTDETIDAKQILDLNGKYLFPGFIDCHVHFDEPGYTLREDFSHGTEAAAIGGISTVIDMPLNNKPPVSNKDIFEDKYNLIKKKAFIDYGFWGALVNYNMEDLNELSEAGALAFKSFICDAGKDYTSLDLHEVEKALLILKNFNGLAGFHCEDYDMIQKLQKEKLSEGRISAKDYLDSRPLDAELIATKNVIAIAEKTGSRIHICHVSHPLVAEEIRKAKAKGIKVTGETCTHYLMFTGDDLIHKGMLFKCSPPLRTKEACEGLWEYICDGTLDCISSDHSPGTIEEKTENDLGAFGAWGGLSGVQTTVQIFFDQLVNQHKLSPSIMARALSKRPAEIFCIYGIKGDISIGFDADFTVIDQNETWKISENSLKYLNKISAFVGLEGKGAPVLTIVRGKIIAKDGSIVINSGYGNLIKPNKSNI</sequence>
<keyword evidence="12" id="KW-1185">Reference proteome</keyword>
<dbReference type="Pfam" id="PF01979">
    <property type="entry name" value="Amidohydro_1"/>
    <property type="match status" value="1"/>
</dbReference>
<evidence type="ECO:0000313" key="12">
    <source>
        <dbReference type="Proteomes" id="UP000191056"/>
    </source>
</evidence>
<evidence type="ECO:0000256" key="8">
    <source>
        <dbReference type="ARBA" id="ARBA00022801"/>
    </source>
</evidence>
<evidence type="ECO:0000256" key="2">
    <source>
        <dbReference type="ARBA" id="ARBA00004968"/>
    </source>
</evidence>
<dbReference type="Proteomes" id="UP000191056">
    <property type="component" value="Unassembled WGS sequence"/>
</dbReference>
<dbReference type="Gene3D" id="2.30.40.10">
    <property type="entry name" value="Urease, subunit C, domain 1"/>
    <property type="match status" value="1"/>
</dbReference>
<dbReference type="GO" id="GO:0050897">
    <property type="term" value="F:cobalt ion binding"/>
    <property type="evidence" value="ECO:0007669"/>
    <property type="project" value="InterPro"/>
</dbReference>
<dbReference type="EC" id="3.5.2.5" evidence="6"/>
<dbReference type="STRING" id="225345.CLCHR_31680"/>
<comment type="subunit">
    <text evidence="5">Homotetramer.</text>
</comment>
<comment type="cofactor">
    <cofactor evidence="1">
        <name>Zn(2+)</name>
        <dbReference type="ChEBI" id="CHEBI:29105"/>
    </cofactor>
</comment>
<reference evidence="11 12" key="1">
    <citation type="submission" date="2017-03" db="EMBL/GenBank/DDBJ databases">
        <title>Genome sequence of Clostridium chromiireducens DSM 23318.</title>
        <authorList>
            <person name="Poehlein A."/>
            <person name="Daniel R."/>
        </authorList>
    </citation>
    <scope>NUCLEOTIDE SEQUENCE [LARGE SCALE GENOMIC DNA]</scope>
    <source>
        <strain evidence="11 12">DSM 23318</strain>
    </source>
</reference>
<dbReference type="InterPro" id="IPR050138">
    <property type="entry name" value="DHOase/Allantoinase_Hydrolase"/>
</dbReference>
<accession>A0A1V4IIZ5</accession>
<evidence type="ECO:0000313" key="11">
    <source>
        <dbReference type="EMBL" id="OPJ59982.1"/>
    </source>
</evidence>
<dbReference type="NCBIfam" id="TIGR03178">
    <property type="entry name" value="allantoinase"/>
    <property type="match status" value="1"/>
</dbReference>
<evidence type="ECO:0000259" key="10">
    <source>
        <dbReference type="Pfam" id="PF01979"/>
    </source>
</evidence>
<evidence type="ECO:0000256" key="1">
    <source>
        <dbReference type="ARBA" id="ARBA00001947"/>
    </source>
</evidence>
<dbReference type="InterPro" id="IPR032466">
    <property type="entry name" value="Metal_Hydrolase"/>
</dbReference>
<dbReference type="OrthoDB" id="9765462at2"/>
<dbReference type="GO" id="GO:0005737">
    <property type="term" value="C:cytoplasm"/>
    <property type="evidence" value="ECO:0007669"/>
    <property type="project" value="TreeGrafter"/>
</dbReference>
<comment type="similarity">
    <text evidence="3">Belongs to the metallo-dependent hydrolases superfamily. Hydantoinase/dihydropyrimidinase family.</text>
</comment>
<dbReference type="GO" id="GO:0004038">
    <property type="term" value="F:allantoinase activity"/>
    <property type="evidence" value="ECO:0007669"/>
    <property type="project" value="UniProtKB-EC"/>
</dbReference>
<comment type="similarity">
    <text evidence="4">Belongs to the metallo-dependent hydrolases superfamily. Allantoinase family.</text>
</comment>
<protein>
    <recommendedName>
        <fullName evidence="6">allantoinase</fullName>
        <ecNumber evidence="6">3.5.2.5</ecNumber>
    </recommendedName>
</protein>
<keyword evidence="8 11" id="KW-0378">Hydrolase</keyword>
<name>A0A1V4IIZ5_9CLOT</name>
<keyword evidence="9" id="KW-0862">Zinc</keyword>
<dbReference type="RefSeq" id="WP_079440781.1">
    <property type="nucleotide sequence ID" value="NZ_MZGT01000044.1"/>
</dbReference>
<evidence type="ECO:0000256" key="7">
    <source>
        <dbReference type="ARBA" id="ARBA00022723"/>
    </source>
</evidence>
<dbReference type="SUPFAM" id="SSF51338">
    <property type="entry name" value="Composite domain of metallo-dependent hydrolases"/>
    <property type="match status" value="1"/>
</dbReference>
<evidence type="ECO:0000256" key="5">
    <source>
        <dbReference type="ARBA" id="ARBA00011881"/>
    </source>
</evidence>
<dbReference type="Gene3D" id="3.20.20.140">
    <property type="entry name" value="Metal-dependent hydrolases"/>
    <property type="match status" value="1"/>
</dbReference>
<dbReference type="SUPFAM" id="SSF51556">
    <property type="entry name" value="Metallo-dependent hydrolases"/>
    <property type="match status" value="1"/>
</dbReference>